<dbReference type="STRING" id="145388.A0A0D2NHB8"/>
<dbReference type="GeneID" id="25736427"/>
<protein>
    <submittedName>
        <fullName evidence="5">Short-chain dehydrogenase/reductase SDR</fullName>
        <ecNumber evidence="5">1.1.1.100</ecNumber>
    </submittedName>
</protein>
<dbReference type="EMBL" id="KK100669">
    <property type="protein sequence ID" value="KIZ04411.1"/>
    <property type="molecule type" value="Genomic_DNA"/>
</dbReference>
<evidence type="ECO:0000313" key="6">
    <source>
        <dbReference type="Proteomes" id="UP000054498"/>
    </source>
</evidence>
<dbReference type="KEGG" id="mng:MNEG_3549"/>
<keyword evidence="2 5" id="KW-0560">Oxidoreductase</keyword>
<dbReference type="FunFam" id="3.40.50.720:FF:000084">
    <property type="entry name" value="Short-chain dehydrogenase reductase"/>
    <property type="match status" value="1"/>
</dbReference>
<sequence length="316" mass="33782">MATTAKGAWPEKMHEQISGEHQVQPGLEWKMDTKPVFIRDTYKGSGKLKDKVALITGGDSGIGRSVAVHFAREGADVAILYLPEEDKDAAETEALVQKEGRKCLLLSGDVGSHDVRRASRGQLGDGLGPLAGVIAGALAAVSKVVSDLGKLDILVNNASQQHYHADISEVTEEVLTNSFRTNVCGYFWMAQAALKHMKAGSSIINTTSVTAYRGASKLLVYSATKGAEVAMTRSLANLAVQRGIRVNAVAPGPIWTPLIPATFPKEKIEEWKDEAPMKRPGQPAEVGPSYVFLASEDASFYTGQTLHPDGGTPLNT</sequence>
<dbReference type="Proteomes" id="UP000054498">
    <property type="component" value="Unassembled WGS sequence"/>
</dbReference>
<dbReference type="EC" id="1.1.1.100" evidence="5"/>
<evidence type="ECO:0000256" key="2">
    <source>
        <dbReference type="ARBA" id="ARBA00023002"/>
    </source>
</evidence>
<evidence type="ECO:0000313" key="5">
    <source>
        <dbReference type="EMBL" id="KIZ04411.1"/>
    </source>
</evidence>
<dbReference type="PRINTS" id="PR00080">
    <property type="entry name" value="SDRFAMILY"/>
</dbReference>
<organism evidence="5 6">
    <name type="scientific">Monoraphidium neglectum</name>
    <dbReference type="NCBI Taxonomy" id="145388"/>
    <lineage>
        <taxon>Eukaryota</taxon>
        <taxon>Viridiplantae</taxon>
        <taxon>Chlorophyta</taxon>
        <taxon>core chlorophytes</taxon>
        <taxon>Chlorophyceae</taxon>
        <taxon>CS clade</taxon>
        <taxon>Sphaeropleales</taxon>
        <taxon>Selenastraceae</taxon>
        <taxon>Monoraphidium</taxon>
    </lineage>
</organism>
<name>A0A0D2NHB8_9CHLO</name>
<dbReference type="Gene3D" id="3.40.50.720">
    <property type="entry name" value="NAD(P)-binding Rossmann-like Domain"/>
    <property type="match status" value="1"/>
</dbReference>
<dbReference type="GO" id="GO:0004316">
    <property type="term" value="F:3-oxoacyl-[acyl-carrier-protein] reductase (NADPH) activity"/>
    <property type="evidence" value="ECO:0007669"/>
    <property type="project" value="UniProtKB-EC"/>
</dbReference>
<evidence type="ECO:0000256" key="4">
    <source>
        <dbReference type="SAM" id="MobiDB-lite"/>
    </source>
</evidence>
<dbReference type="InterPro" id="IPR036291">
    <property type="entry name" value="NAD(P)-bd_dom_sf"/>
</dbReference>
<dbReference type="CDD" id="cd05355">
    <property type="entry name" value="SDR_c1"/>
    <property type="match status" value="1"/>
</dbReference>
<accession>A0A0D2NHB8</accession>
<dbReference type="OrthoDB" id="47007at2759"/>
<dbReference type="Pfam" id="PF13561">
    <property type="entry name" value="adh_short_C2"/>
    <property type="match status" value="1"/>
</dbReference>
<feature type="compositionally biased region" description="Basic and acidic residues" evidence="4">
    <location>
        <begin position="9"/>
        <end position="18"/>
    </location>
</feature>
<gene>
    <name evidence="5" type="ORF">MNEG_3549</name>
</gene>
<dbReference type="PANTHER" id="PTHR48107">
    <property type="entry name" value="NADPH-DEPENDENT ALDEHYDE REDUCTASE-LIKE PROTEIN, CHLOROPLASTIC-RELATED"/>
    <property type="match status" value="1"/>
</dbReference>
<evidence type="ECO:0000256" key="3">
    <source>
        <dbReference type="RuleBase" id="RU000363"/>
    </source>
</evidence>
<dbReference type="Pfam" id="PF00106">
    <property type="entry name" value="adh_short"/>
    <property type="match status" value="1"/>
</dbReference>
<evidence type="ECO:0000256" key="1">
    <source>
        <dbReference type="ARBA" id="ARBA00006484"/>
    </source>
</evidence>
<dbReference type="RefSeq" id="XP_013903430.1">
    <property type="nucleotide sequence ID" value="XM_014047976.1"/>
</dbReference>
<dbReference type="SUPFAM" id="SSF51735">
    <property type="entry name" value="NAD(P)-binding Rossmann-fold domains"/>
    <property type="match status" value="1"/>
</dbReference>
<keyword evidence="6" id="KW-1185">Reference proteome</keyword>
<dbReference type="PRINTS" id="PR00081">
    <property type="entry name" value="GDHRDH"/>
</dbReference>
<proteinExistence type="inferred from homology"/>
<reference evidence="5 6" key="1">
    <citation type="journal article" date="2013" name="BMC Genomics">
        <title>Reconstruction of the lipid metabolism for the microalga Monoraphidium neglectum from its genome sequence reveals characteristics suitable for biofuel production.</title>
        <authorList>
            <person name="Bogen C."/>
            <person name="Al-Dilaimi A."/>
            <person name="Albersmeier A."/>
            <person name="Wichmann J."/>
            <person name="Grundmann M."/>
            <person name="Rupp O."/>
            <person name="Lauersen K.J."/>
            <person name="Blifernez-Klassen O."/>
            <person name="Kalinowski J."/>
            <person name="Goesmann A."/>
            <person name="Mussgnug J.H."/>
            <person name="Kruse O."/>
        </authorList>
    </citation>
    <scope>NUCLEOTIDE SEQUENCE [LARGE SCALE GENOMIC DNA]</scope>
    <source>
        <strain evidence="5 6">SAG 48.87</strain>
    </source>
</reference>
<dbReference type="AlphaFoldDB" id="A0A0D2NHB8"/>
<feature type="region of interest" description="Disordered" evidence="4">
    <location>
        <begin position="1"/>
        <end position="20"/>
    </location>
</feature>
<dbReference type="InterPro" id="IPR002347">
    <property type="entry name" value="SDR_fam"/>
</dbReference>
<comment type="similarity">
    <text evidence="1 3">Belongs to the short-chain dehydrogenases/reductases (SDR) family.</text>
</comment>
<dbReference type="PANTHER" id="PTHR48107:SF16">
    <property type="entry name" value="NADPH-DEPENDENT ALDEHYDE REDUCTASE 1, CHLOROPLASTIC"/>
    <property type="match status" value="1"/>
</dbReference>